<accession>A0A2P4WYN5</accession>
<evidence type="ECO:0000313" key="2">
    <source>
        <dbReference type="Proteomes" id="UP000237271"/>
    </source>
</evidence>
<evidence type="ECO:0000313" key="1">
    <source>
        <dbReference type="EMBL" id="POM58419.1"/>
    </source>
</evidence>
<reference evidence="1 2" key="1">
    <citation type="journal article" date="2017" name="Genome Biol. Evol.">
        <title>Phytophthora megakarya and P. palmivora, closely related causal agents of cacao black pod rot, underwent increases in genome sizes and gene numbers by different mechanisms.</title>
        <authorList>
            <person name="Ali S.S."/>
            <person name="Shao J."/>
            <person name="Lary D.J."/>
            <person name="Kronmiller B."/>
            <person name="Shen D."/>
            <person name="Strem M.D."/>
            <person name="Amoako-Attah I."/>
            <person name="Akrofi A.Y."/>
            <person name="Begoude B.A."/>
            <person name="Ten Hoopen G.M."/>
            <person name="Coulibaly K."/>
            <person name="Kebe B.I."/>
            <person name="Melnick R.L."/>
            <person name="Guiltinan M.J."/>
            <person name="Tyler B.M."/>
            <person name="Meinhardt L.W."/>
            <person name="Bailey B.A."/>
        </authorList>
    </citation>
    <scope>NUCLEOTIDE SEQUENCE [LARGE SCALE GENOMIC DNA]</scope>
    <source>
        <strain evidence="2">sbr112.9</strain>
    </source>
</reference>
<dbReference type="OrthoDB" id="122616at2759"/>
<evidence type="ECO:0008006" key="3">
    <source>
        <dbReference type="Google" id="ProtNLM"/>
    </source>
</evidence>
<keyword evidence="2" id="KW-1185">Reference proteome</keyword>
<organism evidence="1 2">
    <name type="scientific">Phytophthora palmivora</name>
    <dbReference type="NCBI Taxonomy" id="4796"/>
    <lineage>
        <taxon>Eukaryota</taxon>
        <taxon>Sar</taxon>
        <taxon>Stramenopiles</taxon>
        <taxon>Oomycota</taxon>
        <taxon>Peronosporomycetes</taxon>
        <taxon>Peronosporales</taxon>
        <taxon>Peronosporaceae</taxon>
        <taxon>Phytophthora</taxon>
    </lineage>
</organism>
<dbReference type="EMBL" id="NCKW01020248">
    <property type="protein sequence ID" value="POM58419.1"/>
    <property type="molecule type" value="Genomic_DNA"/>
</dbReference>
<name>A0A2P4WYN5_9STRA</name>
<sequence length="466" mass="51197">MIYDSSTSDASRTPGISLEHVGLSDLSIFEWEALHRLAAVSGESTLLIAGTEEQQRLAPQVFMVLELADEGQRVSTPTSTKSKTDIGDKRLHLNWWFCEVDIAIEARHLSTELARTRFLLSTLGGKAKEWALGKLVADASCFPTMESMTADLRVAFEPPQDESTQRSAFLSLKQGHKTLLEYIQHARPLVPCLATNPMDMVIQIHVVISRMNAGYQRFYLTRKTPSALEEAFAIALREDYSVTASQAFDVSRPIMHGPEPEPMEVDAIQYNCGRREPTASTRTPYSPSTRTSHPMGCFRCQKPDHRAAVCRAPTPVVMNVSVTNDVAIAHLTKNGDNQRDGLLGAEPPPSPHVLRAQLSATTSGSDTRLIVSVSTLMAFQPIRALLNSGATINFVRAESLSVLPADMSISEVTGHMVVKYAVGEWAMASAKAFGYLLLRVRCFHGPDEFLVIELSGSFGFIFGVSW</sequence>
<dbReference type="InterPro" id="IPR032567">
    <property type="entry name" value="RTL1-rel"/>
</dbReference>
<protein>
    <recommendedName>
        <fullName evidence="3">Retrotransposon gag domain-containing protein</fullName>
    </recommendedName>
</protein>
<dbReference type="PANTHER" id="PTHR15503:SF22">
    <property type="entry name" value="TRANSPOSON TY3-I GAG POLYPROTEIN"/>
    <property type="match status" value="1"/>
</dbReference>
<dbReference type="PANTHER" id="PTHR15503">
    <property type="entry name" value="LDOC1 RELATED"/>
    <property type="match status" value="1"/>
</dbReference>
<dbReference type="Proteomes" id="UP000237271">
    <property type="component" value="Unassembled WGS sequence"/>
</dbReference>
<comment type="caution">
    <text evidence="1">The sequence shown here is derived from an EMBL/GenBank/DDBJ whole genome shotgun (WGS) entry which is preliminary data.</text>
</comment>
<dbReference type="AlphaFoldDB" id="A0A2P4WYN5"/>
<proteinExistence type="predicted"/>
<gene>
    <name evidence="1" type="ORF">PHPALM_36932</name>
</gene>